<reference evidence="1 2" key="1">
    <citation type="submission" date="2019-06" db="EMBL/GenBank/DDBJ databases">
        <title>A chromosomal-level reference genome of Carpinus fangiana (Coryloideae, Betulaceae).</title>
        <authorList>
            <person name="Yang X."/>
            <person name="Wang Z."/>
            <person name="Zhang L."/>
            <person name="Hao G."/>
            <person name="Liu J."/>
            <person name="Yang Y."/>
        </authorList>
    </citation>
    <scope>NUCLEOTIDE SEQUENCE [LARGE SCALE GENOMIC DNA]</scope>
    <source>
        <strain evidence="1">Cfa_2016G</strain>
        <tissue evidence="1">Leaf</tissue>
    </source>
</reference>
<evidence type="ECO:0000313" key="2">
    <source>
        <dbReference type="Proteomes" id="UP000327013"/>
    </source>
</evidence>
<dbReference type="AlphaFoldDB" id="A0A5N6RAE2"/>
<keyword evidence="2" id="KW-1185">Reference proteome</keyword>
<proteinExistence type="predicted"/>
<sequence length="72" mass="7966">MKNHRGRDVVIIKKNPFKSGWSKNGFEPTDNFPVSRVSYIDGNFAGWSSIGLSWPNFGNRGLASPEILLAEG</sequence>
<gene>
    <name evidence="1" type="ORF">FH972_013590</name>
</gene>
<dbReference type="Proteomes" id="UP000327013">
    <property type="component" value="Chromosome 5"/>
</dbReference>
<accession>A0A5N6RAE2</accession>
<organism evidence="1 2">
    <name type="scientific">Carpinus fangiana</name>
    <dbReference type="NCBI Taxonomy" id="176857"/>
    <lineage>
        <taxon>Eukaryota</taxon>
        <taxon>Viridiplantae</taxon>
        <taxon>Streptophyta</taxon>
        <taxon>Embryophyta</taxon>
        <taxon>Tracheophyta</taxon>
        <taxon>Spermatophyta</taxon>
        <taxon>Magnoliopsida</taxon>
        <taxon>eudicotyledons</taxon>
        <taxon>Gunneridae</taxon>
        <taxon>Pentapetalae</taxon>
        <taxon>rosids</taxon>
        <taxon>fabids</taxon>
        <taxon>Fagales</taxon>
        <taxon>Betulaceae</taxon>
        <taxon>Carpinus</taxon>
    </lineage>
</organism>
<evidence type="ECO:0000313" key="1">
    <source>
        <dbReference type="EMBL" id="KAE8056854.1"/>
    </source>
</evidence>
<name>A0A5N6RAE2_9ROSI</name>
<dbReference type="EMBL" id="CM017325">
    <property type="protein sequence ID" value="KAE8056854.1"/>
    <property type="molecule type" value="Genomic_DNA"/>
</dbReference>
<protein>
    <submittedName>
        <fullName evidence="1">Uncharacterized protein</fullName>
    </submittedName>
</protein>